<sequence length="60" mass="6404">MKTAGTELAPLTALHSICDILQVSPSSIKELNTVFILINAPGAQGFITHLFGSVKRTHSQ</sequence>
<dbReference type="EMBL" id="NSIT01000184">
    <property type="protein sequence ID" value="PJE78430.1"/>
    <property type="molecule type" value="Genomic_DNA"/>
</dbReference>
<name>A0A2H9T5C2_9ZZZZ</name>
<evidence type="ECO:0000313" key="1">
    <source>
        <dbReference type="EMBL" id="PJE78430.1"/>
    </source>
</evidence>
<comment type="caution">
    <text evidence="1">The sequence shown here is derived from an EMBL/GenBank/DDBJ whole genome shotgun (WGS) entry which is preliminary data.</text>
</comment>
<proteinExistence type="predicted"/>
<gene>
    <name evidence="1" type="ORF">CI610_02631</name>
</gene>
<accession>A0A2H9T5C2</accession>
<protein>
    <submittedName>
        <fullName evidence="1">Uncharacterized protein</fullName>
    </submittedName>
</protein>
<reference evidence="1" key="1">
    <citation type="journal article" date="2017" name="Appl. Environ. Microbiol.">
        <title>Molecular characterization of an Endozoicomonas-like organism causing infection in king scallop Pecten maximus L.</title>
        <authorList>
            <person name="Cano I."/>
            <person name="van Aerle R."/>
            <person name="Ross S."/>
            <person name="Verner-Jeffreys D.W."/>
            <person name="Paley R.K."/>
            <person name="Rimmer G."/>
            <person name="Ryder D."/>
            <person name="Hooper P."/>
            <person name="Stone D."/>
            <person name="Feist S.W."/>
        </authorList>
    </citation>
    <scope>NUCLEOTIDE SEQUENCE</scope>
</reference>
<organism evidence="1">
    <name type="scientific">invertebrate metagenome</name>
    <dbReference type="NCBI Taxonomy" id="1711999"/>
    <lineage>
        <taxon>unclassified sequences</taxon>
        <taxon>metagenomes</taxon>
        <taxon>organismal metagenomes</taxon>
    </lineage>
</organism>
<dbReference type="AlphaFoldDB" id="A0A2H9T5C2"/>